<dbReference type="EMBL" id="CAJSLV010000059">
    <property type="protein sequence ID" value="CAG6394808.1"/>
    <property type="molecule type" value="Genomic_DNA"/>
</dbReference>
<evidence type="ECO:0000313" key="2">
    <source>
        <dbReference type="EMBL" id="CAG6394808.1"/>
    </source>
</evidence>
<accession>A0A9W4E7U1</accession>
<dbReference type="AlphaFoldDB" id="A0A9W4E7U1"/>
<reference evidence="2" key="1">
    <citation type="submission" date="2021-05" db="EMBL/GenBank/DDBJ databases">
        <authorList>
            <person name="Arsene-Ploetze F."/>
        </authorList>
    </citation>
    <scope>NUCLEOTIDE SEQUENCE</scope>
    <source>
        <strain evidence="2">DSM 42138</strain>
    </source>
</reference>
<feature type="compositionally biased region" description="Basic residues" evidence="1">
    <location>
        <begin position="32"/>
        <end position="61"/>
    </location>
</feature>
<sequence length="76" mass="8509">MTTHKHRPECTFVDTCASGARDTQPGRTRTAPGRKARAARPGHRPRRHRPVIAGAYRRRTKGPIPHGATRTGHPRR</sequence>
<name>A0A9W4E7U1_9ACTN</name>
<organism evidence="2 3">
    <name type="scientific">Actinacidiphila cocklensis</name>
    <dbReference type="NCBI Taxonomy" id="887465"/>
    <lineage>
        <taxon>Bacteria</taxon>
        <taxon>Bacillati</taxon>
        <taxon>Actinomycetota</taxon>
        <taxon>Actinomycetes</taxon>
        <taxon>Kitasatosporales</taxon>
        <taxon>Streptomycetaceae</taxon>
        <taxon>Actinacidiphila</taxon>
    </lineage>
</organism>
<dbReference type="GO" id="GO:0004527">
    <property type="term" value="F:exonuclease activity"/>
    <property type="evidence" value="ECO:0007669"/>
    <property type="project" value="UniProtKB-KW"/>
</dbReference>
<dbReference type="Proteomes" id="UP001152519">
    <property type="component" value="Unassembled WGS sequence"/>
</dbReference>
<protein>
    <submittedName>
        <fullName evidence="2">Exonuclease SbcC</fullName>
    </submittedName>
</protein>
<feature type="region of interest" description="Disordered" evidence="1">
    <location>
        <begin position="17"/>
        <end position="76"/>
    </location>
</feature>
<gene>
    <name evidence="2" type="ORF">SCOCK_30041</name>
</gene>
<proteinExistence type="predicted"/>
<keyword evidence="2" id="KW-0378">Hydrolase</keyword>
<evidence type="ECO:0000313" key="3">
    <source>
        <dbReference type="Proteomes" id="UP001152519"/>
    </source>
</evidence>
<evidence type="ECO:0000256" key="1">
    <source>
        <dbReference type="SAM" id="MobiDB-lite"/>
    </source>
</evidence>
<keyword evidence="3" id="KW-1185">Reference proteome</keyword>
<keyword evidence="2" id="KW-0540">Nuclease</keyword>
<keyword evidence="2" id="KW-0269">Exonuclease</keyword>
<comment type="caution">
    <text evidence="2">The sequence shown here is derived from an EMBL/GenBank/DDBJ whole genome shotgun (WGS) entry which is preliminary data.</text>
</comment>